<dbReference type="EMBL" id="NSDM01000003">
    <property type="protein sequence ID" value="MDQ2584013.1"/>
    <property type="molecule type" value="Genomic_DNA"/>
</dbReference>
<dbReference type="Pfam" id="PF06314">
    <property type="entry name" value="ADC"/>
    <property type="match status" value="1"/>
</dbReference>
<dbReference type="InterPro" id="IPR010451">
    <property type="entry name" value="Acetoacetate_decarboxylase"/>
</dbReference>
<keyword evidence="2" id="KW-1185">Reference proteome</keyword>
<dbReference type="Gene3D" id="2.40.400.10">
    <property type="entry name" value="Acetoacetate decarboxylase-like"/>
    <property type="match status" value="1"/>
</dbReference>
<accession>A0ABU0WWY3</accession>
<name>A0ABU0WWY3_9PSEU</name>
<evidence type="ECO:0000313" key="1">
    <source>
        <dbReference type="EMBL" id="MDQ2584013.1"/>
    </source>
</evidence>
<dbReference type="SUPFAM" id="SSF160104">
    <property type="entry name" value="Acetoacetate decarboxylase-like"/>
    <property type="match status" value="1"/>
</dbReference>
<reference evidence="1 2" key="1">
    <citation type="submission" date="2017-06" db="EMBL/GenBank/DDBJ databases">
        <title>Cultured bacterium strain Saccharothrix yanglingensis Hhs.015.</title>
        <authorList>
            <person name="Xia Y."/>
        </authorList>
    </citation>
    <scope>NUCLEOTIDE SEQUENCE [LARGE SCALE GENOMIC DNA]</scope>
    <source>
        <strain evidence="1 2">Hhs.015</strain>
    </source>
</reference>
<protein>
    <submittedName>
        <fullName evidence="1">Acetoacetate decarboxylase</fullName>
    </submittedName>
</protein>
<dbReference type="Proteomes" id="UP001225605">
    <property type="component" value="Unassembled WGS sequence"/>
</dbReference>
<gene>
    <name evidence="1" type="ORF">CKY47_08480</name>
</gene>
<comment type="caution">
    <text evidence="1">The sequence shown here is derived from an EMBL/GenBank/DDBJ whole genome shotgun (WGS) entry which is preliminary data.</text>
</comment>
<proteinExistence type="predicted"/>
<organism evidence="1 2">
    <name type="scientific">Saccharothrix yanglingensis</name>
    <dbReference type="NCBI Taxonomy" id="659496"/>
    <lineage>
        <taxon>Bacteria</taxon>
        <taxon>Bacillati</taxon>
        <taxon>Actinomycetota</taxon>
        <taxon>Actinomycetes</taxon>
        <taxon>Pseudonocardiales</taxon>
        <taxon>Pseudonocardiaceae</taxon>
        <taxon>Saccharothrix</taxon>
    </lineage>
</organism>
<dbReference type="InterPro" id="IPR023375">
    <property type="entry name" value="ADC_dom_sf"/>
</dbReference>
<evidence type="ECO:0000313" key="2">
    <source>
        <dbReference type="Proteomes" id="UP001225605"/>
    </source>
</evidence>
<sequence length="194" mass="20642">MMVDYPPEPWVLHGRACVTTWLVPASALPALPVPPLVVGGRAVVGTAFVEYAPPGMAYRELLAAVLVRRLGVSITHIWVDSEASRAGGRELWGIPKEMAAFPTRFDAETADGPIASVSCSPGRAGLRLPAGASTWQFLGGGVARTPLRATARVTPARVTWDIRPDGPLGWLAPHRPAASVGVSGLRLRFGPRRR</sequence>